<evidence type="ECO:0000313" key="4">
    <source>
        <dbReference type="Proteomes" id="UP001197875"/>
    </source>
</evidence>
<reference evidence="3 4" key="1">
    <citation type="submission" date="2021-10" db="EMBL/GenBank/DDBJ databases">
        <title>Anaerobic single-cell dispensing facilitates the cultivation of human gut bacteria.</title>
        <authorList>
            <person name="Afrizal A."/>
        </authorList>
    </citation>
    <scope>NUCLEOTIDE SEQUENCE [LARGE SCALE GENOMIC DNA]</scope>
    <source>
        <strain evidence="3 4">CLA-AA-H277</strain>
    </source>
</reference>
<organism evidence="3 4">
    <name type="scientific">Fusicatenibacter faecihominis</name>
    <dbReference type="NCBI Taxonomy" id="2881276"/>
    <lineage>
        <taxon>Bacteria</taxon>
        <taxon>Bacillati</taxon>
        <taxon>Bacillota</taxon>
        <taxon>Clostridia</taxon>
        <taxon>Lachnospirales</taxon>
        <taxon>Lachnospiraceae</taxon>
        <taxon>Fusicatenibacter</taxon>
    </lineage>
</organism>
<name>A0AAE3DQB3_9FIRM</name>
<feature type="transmembrane region" description="Helical" evidence="1">
    <location>
        <begin position="287"/>
        <end position="306"/>
    </location>
</feature>
<dbReference type="RefSeq" id="WP_227614136.1">
    <property type="nucleotide sequence ID" value="NZ_JAJEPR010000002.1"/>
</dbReference>
<dbReference type="Proteomes" id="UP001197875">
    <property type="component" value="Unassembled WGS sequence"/>
</dbReference>
<evidence type="ECO:0000313" key="3">
    <source>
        <dbReference type="EMBL" id="MCC2188602.1"/>
    </source>
</evidence>
<feature type="transmembrane region" description="Helical" evidence="1">
    <location>
        <begin position="114"/>
        <end position="133"/>
    </location>
</feature>
<keyword evidence="1" id="KW-0812">Transmembrane</keyword>
<feature type="transmembrane region" description="Helical" evidence="1">
    <location>
        <begin position="142"/>
        <end position="160"/>
    </location>
</feature>
<feature type="transmembrane region" description="Helical" evidence="1">
    <location>
        <begin position="42"/>
        <end position="61"/>
    </location>
</feature>
<protein>
    <submittedName>
        <fullName evidence="3">Transporter</fullName>
    </submittedName>
</protein>
<sequence>MKKWLLAFLLLATLLFLLLFPVPALAASRRGLNLWFGTLVPTLLPFLILSGFLIHTGLVHIPASLLAPVFGRLFGVSPLGSYACFIGFLCGFPMGAKVLADLTRNGRMDPEEASYLLGFINNVSPSFVITFLVTESLERPDLLLPTLLLLYGTAILYGLFTRPGLFHRKTPAFSGIKNASVVQIRFELLDACIYDAVNTLLKLGGYVVLFSVLAEMTACLPFLPKKTAALLGGMLEITSGISGVVKTFPLKTAYQFLIPLTAFGGLSAMAQTSSVLKGSGLSLKKYVFSKVVTAALTFLFVSFFLWS</sequence>
<keyword evidence="1" id="KW-0472">Membrane</keyword>
<dbReference type="InterPro" id="IPR011642">
    <property type="entry name" value="Gate_dom"/>
</dbReference>
<feature type="transmembrane region" description="Helical" evidence="1">
    <location>
        <begin position="254"/>
        <end position="275"/>
    </location>
</feature>
<dbReference type="EMBL" id="JAJEPR010000002">
    <property type="protein sequence ID" value="MCC2188602.1"/>
    <property type="molecule type" value="Genomic_DNA"/>
</dbReference>
<keyword evidence="4" id="KW-1185">Reference proteome</keyword>
<evidence type="ECO:0000259" key="2">
    <source>
        <dbReference type="Pfam" id="PF07670"/>
    </source>
</evidence>
<feature type="domain" description="Nucleoside transporter/FeoB GTPase Gate" evidence="2">
    <location>
        <begin position="38"/>
        <end position="129"/>
    </location>
</feature>
<keyword evidence="1" id="KW-1133">Transmembrane helix</keyword>
<dbReference type="AlphaFoldDB" id="A0AAE3DQB3"/>
<accession>A0AAE3DQB3</accession>
<dbReference type="Pfam" id="PF07670">
    <property type="entry name" value="Gate"/>
    <property type="match status" value="1"/>
</dbReference>
<evidence type="ECO:0000256" key="1">
    <source>
        <dbReference type="SAM" id="Phobius"/>
    </source>
</evidence>
<comment type="caution">
    <text evidence="3">The sequence shown here is derived from an EMBL/GenBank/DDBJ whole genome shotgun (WGS) entry which is preliminary data.</text>
</comment>
<feature type="transmembrane region" description="Helical" evidence="1">
    <location>
        <begin position="203"/>
        <end position="223"/>
    </location>
</feature>
<proteinExistence type="predicted"/>
<gene>
    <name evidence="3" type="ORF">LKD71_01970</name>
</gene>
<feature type="transmembrane region" description="Helical" evidence="1">
    <location>
        <begin position="73"/>
        <end position="94"/>
    </location>
</feature>